<comment type="caution">
    <text evidence="2">The sequence shown here is derived from an EMBL/GenBank/DDBJ whole genome shotgun (WGS) entry which is preliminary data.</text>
</comment>
<name>A0A2H0CTW0_9BACT</name>
<keyword evidence="1" id="KW-0472">Membrane</keyword>
<reference evidence="2 3" key="1">
    <citation type="submission" date="2017-09" db="EMBL/GenBank/DDBJ databases">
        <title>Depth-based differentiation of microbial function through sediment-hosted aquifers and enrichment of novel symbionts in the deep terrestrial subsurface.</title>
        <authorList>
            <person name="Probst A.J."/>
            <person name="Ladd B."/>
            <person name="Jarett J.K."/>
            <person name="Geller-Mcgrath D.E."/>
            <person name="Sieber C.M."/>
            <person name="Emerson J.B."/>
            <person name="Anantharaman K."/>
            <person name="Thomas B.C."/>
            <person name="Malmstrom R."/>
            <person name="Stieglmeier M."/>
            <person name="Klingl A."/>
            <person name="Woyke T."/>
            <person name="Ryan C.M."/>
            <person name="Banfield J.F."/>
        </authorList>
    </citation>
    <scope>NUCLEOTIDE SEQUENCE [LARGE SCALE GENOMIC DNA]</scope>
    <source>
        <strain evidence="2">CG22_combo_CG10-13_8_21_14_all_47_15</strain>
    </source>
</reference>
<evidence type="ECO:0000256" key="1">
    <source>
        <dbReference type="SAM" id="Phobius"/>
    </source>
</evidence>
<gene>
    <name evidence="2" type="ORF">COW88_02965</name>
</gene>
<feature type="transmembrane region" description="Helical" evidence="1">
    <location>
        <begin position="12"/>
        <end position="32"/>
    </location>
</feature>
<sequence>MFEAPFINLEYLFNRLILFFSTLGGLVGEGSVPEYVPAVLLVFSFFFIAGSALVGYRIYELREKERERYRSVKVAEEPDGGEIYARWKTILTQADSENPSDWKLAILEADIILDEMVVKIGYQGENLGERLKNVEISDFTTLPSAWEAHKVRNRIAHEGDQFVLTGRDTRRVIGLYEKVFSEFKYI</sequence>
<dbReference type="EMBL" id="PCTL01000029">
    <property type="protein sequence ID" value="PIP73139.1"/>
    <property type="molecule type" value="Genomic_DNA"/>
</dbReference>
<proteinExistence type="predicted"/>
<protein>
    <recommendedName>
        <fullName evidence="4">DUF4145 domain-containing protein</fullName>
    </recommendedName>
</protein>
<evidence type="ECO:0000313" key="2">
    <source>
        <dbReference type="EMBL" id="PIP73139.1"/>
    </source>
</evidence>
<dbReference type="Proteomes" id="UP000230638">
    <property type="component" value="Unassembled WGS sequence"/>
</dbReference>
<organism evidence="2 3">
    <name type="scientific">Candidatus Lloydbacteria bacterium CG22_combo_CG10-13_8_21_14_all_47_15</name>
    <dbReference type="NCBI Taxonomy" id="1974635"/>
    <lineage>
        <taxon>Bacteria</taxon>
        <taxon>Candidatus Lloydiibacteriota</taxon>
    </lineage>
</organism>
<evidence type="ECO:0000313" key="3">
    <source>
        <dbReference type="Proteomes" id="UP000230638"/>
    </source>
</evidence>
<feature type="transmembrane region" description="Helical" evidence="1">
    <location>
        <begin position="38"/>
        <end position="59"/>
    </location>
</feature>
<evidence type="ECO:0008006" key="4">
    <source>
        <dbReference type="Google" id="ProtNLM"/>
    </source>
</evidence>
<keyword evidence="1" id="KW-0812">Transmembrane</keyword>
<dbReference type="AlphaFoldDB" id="A0A2H0CTW0"/>
<keyword evidence="1" id="KW-1133">Transmembrane helix</keyword>
<accession>A0A2H0CTW0</accession>